<organism evidence="2 3">
    <name type="scientific">Rubroshorea leprosula</name>
    <dbReference type="NCBI Taxonomy" id="152421"/>
    <lineage>
        <taxon>Eukaryota</taxon>
        <taxon>Viridiplantae</taxon>
        <taxon>Streptophyta</taxon>
        <taxon>Embryophyta</taxon>
        <taxon>Tracheophyta</taxon>
        <taxon>Spermatophyta</taxon>
        <taxon>Magnoliopsida</taxon>
        <taxon>eudicotyledons</taxon>
        <taxon>Gunneridae</taxon>
        <taxon>Pentapetalae</taxon>
        <taxon>rosids</taxon>
        <taxon>malvids</taxon>
        <taxon>Malvales</taxon>
        <taxon>Dipterocarpaceae</taxon>
        <taxon>Rubroshorea</taxon>
    </lineage>
</organism>
<keyword evidence="3" id="KW-1185">Reference proteome</keyword>
<feature type="region of interest" description="Disordered" evidence="1">
    <location>
        <begin position="511"/>
        <end position="535"/>
    </location>
</feature>
<protein>
    <submittedName>
        <fullName evidence="2">Uncharacterized protein</fullName>
    </submittedName>
</protein>
<reference evidence="2 3" key="1">
    <citation type="journal article" date="2021" name="Commun. Biol.">
        <title>The genome of Shorea leprosula (Dipterocarpaceae) highlights the ecological relevance of drought in aseasonal tropical rainforests.</title>
        <authorList>
            <person name="Ng K.K.S."/>
            <person name="Kobayashi M.J."/>
            <person name="Fawcett J.A."/>
            <person name="Hatakeyama M."/>
            <person name="Paape T."/>
            <person name="Ng C.H."/>
            <person name="Ang C.C."/>
            <person name="Tnah L.H."/>
            <person name="Lee C.T."/>
            <person name="Nishiyama T."/>
            <person name="Sese J."/>
            <person name="O'Brien M.J."/>
            <person name="Copetti D."/>
            <person name="Mohd Noor M.I."/>
            <person name="Ong R.C."/>
            <person name="Putra M."/>
            <person name="Sireger I.Z."/>
            <person name="Indrioko S."/>
            <person name="Kosugi Y."/>
            <person name="Izuno A."/>
            <person name="Isagi Y."/>
            <person name="Lee S.L."/>
            <person name="Shimizu K.K."/>
        </authorList>
    </citation>
    <scope>NUCLEOTIDE SEQUENCE [LARGE SCALE GENOMIC DNA]</scope>
    <source>
        <strain evidence="2">214</strain>
    </source>
</reference>
<feature type="compositionally biased region" description="Polar residues" evidence="1">
    <location>
        <begin position="394"/>
        <end position="404"/>
    </location>
</feature>
<name>A0AAV5IIR3_9ROSI</name>
<feature type="compositionally biased region" description="Polar residues" evidence="1">
    <location>
        <begin position="45"/>
        <end position="56"/>
    </location>
</feature>
<feature type="region of interest" description="Disordered" evidence="1">
    <location>
        <begin position="1"/>
        <end position="82"/>
    </location>
</feature>
<feature type="compositionally biased region" description="Low complexity" evidence="1">
    <location>
        <begin position="345"/>
        <end position="358"/>
    </location>
</feature>
<comment type="caution">
    <text evidence="2">The sequence shown here is derived from an EMBL/GenBank/DDBJ whole genome shotgun (WGS) entry which is preliminary data.</text>
</comment>
<dbReference type="EMBL" id="BPVZ01000014">
    <property type="protein sequence ID" value="GKU99758.1"/>
    <property type="molecule type" value="Genomic_DNA"/>
</dbReference>
<feature type="compositionally biased region" description="Basic and acidic residues" evidence="1">
    <location>
        <begin position="1"/>
        <end position="22"/>
    </location>
</feature>
<evidence type="ECO:0000256" key="1">
    <source>
        <dbReference type="SAM" id="MobiDB-lite"/>
    </source>
</evidence>
<feature type="compositionally biased region" description="Low complexity" evidence="1">
    <location>
        <begin position="316"/>
        <end position="332"/>
    </location>
</feature>
<dbReference type="Proteomes" id="UP001054252">
    <property type="component" value="Unassembled WGS sequence"/>
</dbReference>
<gene>
    <name evidence="2" type="ORF">SLEP1_g12557</name>
</gene>
<sequence>MDSFRERRELQGNQGIEREEKGVISVKPITMIVPPALQDLPKTMTPESSASSSTRDNGGDHHTSSSSSLSSEETHSREEGTGDVVSNVSYWPVIGEWESKTITGRLSNLQKAPKDLPVGFRFKAALHHEVADSAPSISGYRKLEEMIPVYMDHFEAGLQFPLPGLIFHLLANYELALTQLTPNSISAGCVPTPEAQSGITSQGEKSQLFKNVRNKVARWKRQFIFVHDTRTERISNDLAGWLSEWRVPNAHVNYPQLLPRDMDLKNQLLEYAKREDLTDLDALVTSEQLVVFGFIDVANLFTEGEMSSILERQRQRAQGSQSRASGSAPQRQTRFDKQPPPAPQSRNSSHRGSSSASRPRADQRAKTAAPSARRRAREEIESEDEVPLIRRRTSGGTQPAQAAQTMVACSSNVPSTTARAVAEPAPTSTLVSAPRIAYPDGFNYAKPDCQPAMVQGMQSFVPLVNHQRAMAFVRSVTRWHCLRTNRGLALKITSSEASLVDDVNRLQGSEMANRAAAAETEQTSSPIEIMSSRRS</sequence>
<accession>A0AAV5IIR3</accession>
<evidence type="ECO:0000313" key="2">
    <source>
        <dbReference type="EMBL" id="GKU99758.1"/>
    </source>
</evidence>
<dbReference type="AlphaFoldDB" id="A0AAV5IIR3"/>
<proteinExistence type="predicted"/>
<feature type="region of interest" description="Disordered" evidence="1">
    <location>
        <begin position="311"/>
        <end position="404"/>
    </location>
</feature>
<evidence type="ECO:0000313" key="3">
    <source>
        <dbReference type="Proteomes" id="UP001054252"/>
    </source>
</evidence>